<keyword evidence="3 6" id="KW-0812">Transmembrane</keyword>
<organism evidence="7 8">
    <name type="scientific">Trichocoleus desertorum GB2-A4</name>
    <dbReference type="NCBI Taxonomy" id="2933944"/>
    <lineage>
        <taxon>Bacteria</taxon>
        <taxon>Bacillati</taxon>
        <taxon>Cyanobacteriota</taxon>
        <taxon>Cyanophyceae</taxon>
        <taxon>Leptolyngbyales</taxon>
        <taxon>Trichocoleusaceae</taxon>
        <taxon>Trichocoleus</taxon>
    </lineage>
</organism>
<evidence type="ECO:0000256" key="2">
    <source>
        <dbReference type="ARBA" id="ARBA00007524"/>
    </source>
</evidence>
<keyword evidence="4 6" id="KW-1133">Transmembrane helix</keyword>
<dbReference type="PANTHER" id="PTHR10057:SF0">
    <property type="entry name" value="TRANSLOCATOR PROTEIN"/>
    <property type="match status" value="1"/>
</dbReference>
<name>A0ABV0J6D7_9CYAN</name>
<comment type="similarity">
    <text evidence="2">Belongs to the TspO/BZRP family.</text>
</comment>
<evidence type="ECO:0000256" key="1">
    <source>
        <dbReference type="ARBA" id="ARBA00004141"/>
    </source>
</evidence>
<keyword evidence="8" id="KW-1185">Reference proteome</keyword>
<feature type="transmembrane region" description="Helical" evidence="6">
    <location>
        <begin position="70"/>
        <end position="93"/>
    </location>
</feature>
<dbReference type="Gene3D" id="1.20.1260.100">
    <property type="entry name" value="TspO/MBR protein"/>
    <property type="match status" value="1"/>
</dbReference>
<protein>
    <submittedName>
        <fullName evidence="7">Tryptophan-rich sensory protein</fullName>
    </submittedName>
</protein>
<dbReference type="Proteomes" id="UP001464891">
    <property type="component" value="Unassembled WGS sequence"/>
</dbReference>
<dbReference type="InterPro" id="IPR038330">
    <property type="entry name" value="TspO/MBR-related_sf"/>
</dbReference>
<evidence type="ECO:0000313" key="7">
    <source>
        <dbReference type="EMBL" id="MEP0816621.1"/>
    </source>
</evidence>
<sequence length="158" mass="17542">MVESWMIIGGITFLVALGAAWIRPRDTVWAVELQRPLWLFFEPLIPVIWTFVFSCGAASAYLVWEKNPGSLQMWLLMALYLLLEVITVAYIPLTLRLRNIKVGVVLGGIGVVLGVFLASSILSISGLAVLLLLPYLIWSPIGTYATLEMMRLNPEAAH</sequence>
<feature type="transmembrane region" description="Helical" evidence="6">
    <location>
        <begin position="6"/>
        <end position="23"/>
    </location>
</feature>
<accession>A0ABV0J6D7</accession>
<dbReference type="PIRSF" id="PIRSF005859">
    <property type="entry name" value="PBR"/>
    <property type="match status" value="1"/>
</dbReference>
<dbReference type="EMBL" id="JAMPKM010000002">
    <property type="protein sequence ID" value="MEP0816621.1"/>
    <property type="molecule type" value="Genomic_DNA"/>
</dbReference>
<reference evidence="7 8" key="1">
    <citation type="submission" date="2022-04" db="EMBL/GenBank/DDBJ databases">
        <title>Positive selection, recombination, and allopatry shape intraspecific diversity of widespread and dominant cyanobacteria.</title>
        <authorList>
            <person name="Wei J."/>
            <person name="Shu W."/>
            <person name="Hu C."/>
        </authorList>
    </citation>
    <scope>NUCLEOTIDE SEQUENCE [LARGE SCALE GENOMIC DNA]</scope>
    <source>
        <strain evidence="7 8">GB2-A4</strain>
    </source>
</reference>
<comment type="subcellular location">
    <subcellularLocation>
        <location evidence="1">Membrane</location>
        <topology evidence="1">Multi-pass membrane protein</topology>
    </subcellularLocation>
</comment>
<dbReference type="RefSeq" id="WP_190434098.1">
    <property type="nucleotide sequence ID" value="NZ_JAMPKM010000002.1"/>
</dbReference>
<feature type="transmembrane region" description="Helical" evidence="6">
    <location>
        <begin position="105"/>
        <end position="138"/>
    </location>
</feature>
<comment type="caution">
    <text evidence="7">The sequence shown here is derived from an EMBL/GenBank/DDBJ whole genome shotgun (WGS) entry which is preliminary data.</text>
</comment>
<evidence type="ECO:0000313" key="8">
    <source>
        <dbReference type="Proteomes" id="UP001464891"/>
    </source>
</evidence>
<evidence type="ECO:0000256" key="5">
    <source>
        <dbReference type="ARBA" id="ARBA00023136"/>
    </source>
</evidence>
<dbReference type="PANTHER" id="PTHR10057">
    <property type="entry name" value="PERIPHERAL-TYPE BENZODIAZEPINE RECEPTOR"/>
    <property type="match status" value="1"/>
</dbReference>
<evidence type="ECO:0000256" key="6">
    <source>
        <dbReference type="SAM" id="Phobius"/>
    </source>
</evidence>
<proteinExistence type="inferred from homology"/>
<evidence type="ECO:0000256" key="3">
    <source>
        <dbReference type="ARBA" id="ARBA00022692"/>
    </source>
</evidence>
<keyword evidence="5 6" id="KW-0472">Membrane</keyword>
<dbReference type="InterPro" id="IPR004307">
    <property type="entry name" value="TspO_MBR"/>
</dbReference>
<evidence type="ECO:0000256" key="4">
    <source>
        <dbReference type="ARBA" id="ARBA00022989"/>
    </source>
</evidence>
<feature type="transmembrane region" description="Helical" evidence="6">
    <location>
        <begin position="44"/>
        <end position="64"/>
    </location>
</feature>
<dbReference type="Pfam" id="PF03073">
    <property type="entry name" value="TspO_MBR"/>
    <property type="match status" value="1"/>
</dbReference>
<gene>
    <name evidence="7" type="ORF">NC998_05890</name>
</gene>